<dbReference type="SUPFAM" id="SSF47384">
    <property type="entry name" value="Homodimeric domain of signal transducing histidine kinase"/>
    <property type="match status" value="1"/>
</dbReference>
<dbReference type="EMBL" id="CP051152">
    <property type="protein sequence ID" value="QJQ04757.1"/>
    <property type="molecule type" value="Genomic_DNA"/>
</dbReference>
<dbReference type="PROSITE" id="PS50109">
    <property type="entry name" value="HIS_KIN"/>
    <property type="match status" value="1"/>
</dbReference>
<evidence type="ECO:0000256" key="3">
    <source>
        <dbReference type="ARBA" id="ARBA00022553"/>
    </source>
</evidence>
<evidence type="ECO:0000313" key="11">
    <source>
        <dbReference type="Proteomes" id="UP000274350"/>
    </source>
</evidence>
<dbReference type="AlphaFoldDB" id="A0A6M4A2H0"/>
<dbReference type="InterPro" id="IPR036097">
    <property type="entry name" value="HisK_dim/P_sf"/>
</dbReference>
<proteinExistence type="predicted"/>
<dbReference type="CDD" id="cd00082">
    <property type="entry name" value="HisKA"/>
    <property type="match status" value="1"/>
</dbReference>
<dbReference type="GO" id="GO:0000155">
    <property type="term" value="F:phosphorelay sensor kinase activity"/>
    <property type="evidence" value="ECO:0007669"/>
    <property type="project" value="InterPro"/>
</dbReference>
<reference evidence="10 11" key="1">
    <citation type="journal article" date="2019" name="Int. J. Syst. Evol. Microbiol.">
        <title>Undibacterium piscinae sp. nov., isolated from Korean shiner intestine.</title>
        <authorList>
            <person name="Lee S.Y."/>
            <person name="Kang W."/>
            <person name="Kim P.S."/>
            <person name="Kim H.S."/>
            <person name="Sung H."/>
            <person name="Shin N.R."/>
            <person name="Whon T.W."/>
            <person name="Yun J.H."/>
            <person name="Lee J.Y."/>
            <person name="Lee J.Y."/>
            <person name="Jung M.J."/>
            <person name="Jeong Y.S."/>
            <person name="Tak E.J."/>
            <person name="Han J.E."/>
            <person name="Hyun D.W."/>
            <person name="Kang M.S."/>
            <person name="Lee K.E."/>
            <person name="Lee B.H."/>
            <person name="Bae J.W."/>
        </authorList>
    </citation>
    <scope>NUCLEOTIDE SEQUENCE [LARGE SCALE GENOMIC DNA]</scope>
    <source>
        <strain evidence="10 11">S11R28</strain>
    </source>
</reference>
<dbReference type="EC" id="2.7.13.3" evidence="2"/>
<feature type="domain" description="Histidine kinase" evidence="9">
    <location>
        <begin position="53"/>
        <end position="271"/>
    </location>
</feature>
<dbReference type="Proteomes" id="UP000274350">
    <property type="component" value="Chromosome"/>
</dbReference>
<protein>
    <recommendedName>
        <fullName evidence="2">histidine kinase</fullName>
        <ecNumber evidence="2">2.7.13.3</ecNumber>
    </recommendedName>
</protein>
<evidence type="ECO:0000259" key="9">
    <source>
        <dbReference type="PROSITE" id="PS50109"/>
    </source>
</evidence>
<keyword evidence="4" id="KW-0808">Transferase</keyword>
<dbReference type="SUPFAM" id="SSF55874">
    <property type="entry name" value="ATPase domain of HSP90 chaperone/DNA topoisomerase II/histidine kinase"/>
    <property type="match status" value="1"/>
</dbReference>
<evidence type="ECO:0000256" key="5">
    <source>
        <dbReference type="ARBA" id="ARBA00022741"/>
    </source>
</evidence>
<evidence type="ECO:0000313" key="10">
    <source>
        <dbReference type="EMBL" id="QJQ04757.1"/>
    </source>
</evidence>
<evidence type="ECO:0000256" key="6">
    <source>
        <dbReference type="ARBA" id="ARBA00022777"/>
    </source>
</evidence>
<dbReference type="PANTHER" id="PTHR43065:SF46">
    <property type="entry name" value="C4-DICARBOXYLATE TRANSPORT SENSOR PROTEIN DCTB"/>
    <property type="match status" value="1"/>
</dbReference>
<dbReference type="Pfam" id="PF02518">
    <property type="entry name" value="HATPase_c"/>
    <property type="match status" value="1"/>
</dbReference>
<evidence type="ECO:0000256" key="8">
    <source>
        <dbReference type="ARBA" id="ARBA00023012"/>
    </source>
</evidence>
<keyword evidence="11" id="KW-1185">Reference proteome</keyword>
<dbReference type="GO" id="GO:0005524">
    <property type="term" value="F:ATP binding"/>
    <property type="evidence" value="ECO:0007669"/>
    <property type="project" value="UniProtKB-KW"/>
</dbReference>
<accession>A0A6M4A2H0</accession>
<comment type="catalytic activity">
    <reaction evidence="1">
        <text>ATP + protein L-histidine = ADP + protein N-phospho-L-histidine.</text>
        <dbReference type="EC" id="2.7.13.3"/>
    </reaction>
</comment>
<dbReference type="KEGG" id="upi:EJG51_001565"/>
<keyword evidence="5" id="KW-0547">Nucleotide-binding</keyword>
<keyword evidence="3" id="KW-0597">Phosphoprotein</keyword>
<keyword evidence="7" id="KW-0067">ATP-binding</keyword>
<dbReference type="InterPro" id="IPR036890">
    <property type="entry name" value="HATPase_C_sf"/>
</dbReference>
<evidence type="ECO:0000256" key="2">
    <source>
        <dbReference type="ARBA" id="ARBA00012438"/>
    </source>
</evidence>
<keyword evidence="8" id="KW-0902">Two-component regulatory system</keyword>
<name>A0A6M4A2H0_9BURK</name>
<dbReference type="PANTHER" id="PTHR43065">
    <property type="entry name" value="SENSOR HISTIDINE KINASE"/>
    <property type="match status" value="1"/>
</dbReference>
<sequence>MVIFCVITLLLALLGALLIERKRRSAAVDESRHRLAQIAFMNRKITATVYSEAIAHELIQPLAAILSNAEAAQLFLNQSPPQLEMVQEILANIKRDNLRAGDLIKSMRGLLTKSESKAEAKETRVNINEMVQKVLNFLAGEAKMRHVHLIEELTPVILFVTADPVQLQQVMVNLILNALDAIDEHDGARRCISVITALNDANNVQVSVLDSGAGFNENIERVFDSFFTTKAKGMGLGLAITEAIVQAHGGRIWAENAADGGVVRFTLPLSETITDE</sequence>
<gene>
    <name evidence="10" type="ORF">EJG51_001565</name>
</gene>
<dbReference type="InterPro" id="IPR004358">
    <property type="entry name" value="Sig_transdc_His_kin-like_C"/>
</dbReference>
<organism evidence="10 11">
    <name type="scientific">Undibacterium piscinae</name>
    <dbReference type="NCBI Taxonomy" id="2495591"/>
    <lineage>
        <taxon>Bacteria</taxon>
        <taxon>Pseudomonadati</taxon>
        <taxon>Pseudomonadota</taxon>
        <taxon>Betaproteobacteria</taxon>
        <taxon>Burkholderiales</taxon>
        <taxon>Oxalobacteraceae</taxon>
        <taxon>Undibacterium</taxon>
    </lineage>
</organism>
<evidence type="ECO:0000256" key="1">
    <source>
        <dbReference type="ARBA" id="ARBA00000085"/>
    </source>
</evidence>
<dbReference type="InterPro" id="IPR005467">
    <property type="entry name" value="His_kinase_dom"/>
</dbReference>
<evidence type="ECO:0000256" key="7">
    <source>
        <dbReference type="ARBA" id="ARBA00022840"/>
    </source>
</evidence>
<dbReference type="InterPro" id="IPR003661">
    <property type="entry name" value="HisK_dim/P_dom"/>
</dbReference>
<keyword evidence="6 10" id="KW-0418">Kinase</keyword>
<dbReference type="Gene3D" id="3.30.565.10">
    <property type="entry name" value="Histidine kinase-like ATPase, C-terminal domain"/>
    <property type="match status" value="1"/>
</dbReference>
<dbReference type="SMART" id="SM00387">
    <property type="entry name" value="HATPase_c"/>
    <property type="match status" value="1"/>
</dbReference>
<evidence type="ECO:0000256" key="4">
    <source>
        <dbReference type="ARBA" id="ARBA00022679"/>
    </source>
</evidence>
<dbReference type="InterPro" id="IPR003594">
    <property type="entry name" value="HATPase_dom"/>
</dbReference>
<dbReference type="Gene3D" id="1.10.287.130">
    <property type="match status" value="1"/>
</dbReference>
<dbReference type="PRINTS" id="PR00344">
    <property type="entry name" value="BCTRLSENSOR"/>
</dbReference>